<protein>
    <submittedName>
        <fullName evidence="4">PPOX class F420-dependent oxidoreductase</fullName>
        <ecNumber evidence="4">1.-.-.-</ecNumber>
    </submittedName>
</protein>
<dbReference type="InterPro" id="IPR011576">
    <property type="entry name" value="Pyridox_Oxase_N"/>
</dbReference>
<dbReference type="EMBL" id="JBEZFP010000112">
    <property type="protein sequence ID" value="MEU8138159.1"/>
    <property type="molecule type" value="Genomic_DNA"/>
</dbReference>
<dbReference type="GO" id="GO:0016491">
    <property type="term" value="F:oxidoreductase activity"/>
    <property type="evidence" value="ECO:0007669"/>
    <property type="project" value="UniProtKB-KW"/>
</dbReference>
<name>A0ABV3DSK9_9ACTN</name>
<dbReference type="InterPro" id="IPR012349">
    <property type="entry name" value="Split_barrel_FMN-bd"/>
</dbReference>
<proteinExistence type="predicted"/>
<keyword evidence="1 4" id="KW-0560">Oxidoreductase</keyword>
<dbReference type="Gene3D" id="2.30.110.10">
    <property type="entry name" value="Electron Transport, Fmn-binding Protein, Chain A"/>
    <property type="match status" value="1"/>
</dbReference>
<accession>A0ABV3DSK9</accession>
<sequence length="145" mass="15597">MTSSTPFTDAETAYLLSQRLGRLATVAPDGAPQNNPVAFKVDQIHGTIDIAGYTMGASRKFRNVEGNPEVALVVDDIASYDPWTVRGIEIRGTAEALRDVEHTGRGTSPEIIRIHPRRTITWGITPESPGMKGRSAGDAVRAPDA</sequence>
<dbReference type="PANTHER" id="PTHR35176:SF6">
    <property type="entry name" value="HEME OXYGENASE HI_0854-RELATED"/>
    <property type="match status" value="1"/>
</dbReference>
<dbReference type="PANTHER" id="PTHR35176">
    <property type="entry name" value="HEME OXYGENASE HI_0854-RELATED"/>
    <property type="match status" value="1"/>
</dbReference>
<dbReference type="SUPFAM" id="SSF50475">
    <property type="entry name" value="FMN-binding split barrel"/>
    <property type="match status" value="1"/>
</dbReference>
<dbReference type="InterPro" id="IPR024031">
    <property type="entry name" value="MSMEG_5819/OxyR"/>
</dbReference>
<comment type="caution">
    <text evidence="4">The sequence shown here is derived from an EMBL/GenBank/DDBJ whole genome shotgun (WGS) entry which is preliminary data.</text>
</comment>
<gene>
    <name evidence="4" type="ORF">AB0C36_32205</name>
</gene>
<organism evidence="4 5">
    <name type="scientific">Streptodolium elevatio</name>
    <dbReference type="NCBI Taxonomy" id="3157996"/>
    <lineage>
        <taxon>Bacteria</taxon>
        <taxon>Bacillati</taxon>
        <taxon>Actinomycetota</taxon>
        <taxon>Actinomycetes</taxon>
        <taxon>Kitasatosporales</taxon>
        <taxon>Streptomycetaceae</taxon>
        <taxon>Streptodolium</taxon>
    </lineage>
</organism>
<reference evidence="4 5" key="1">
    <citation type="submission" date="2024-06" db="EMBL/GenBank/DDBJ databases">
        <title>The Natural Products Discovery Center: Release of the First 8490 Sequenced Strains for Exploring Actinobacteria Biosynthetic Diversity.</title>
        <authorList>
            <person name="Kalkreuter E."/>
            <person name="Kautsar S.A."/>
            <person name="Yang D."/>
            <person name="Bader C.D."/>
            <person name="Teijaro C.N."/>
            <person name="Fluegel L."/>
            <person name="Davis C.M."/>
            <person name="Simpson J.R."/>
            <person name="Lauterbach L."/>
            <person name="Steele A.D."/>
            <person name="Gui C."/>
            <person name="Meng S."/>
            <person name="Li G."/>
            <person name="Viehrig K."/>
            <person name="Ye F."/>
            <person name="Su P."/>
            <person name="Kiefer A.F."/>
            <person name="Nichols A."/>
            <person name="Cepeda A.J."/>
            <person name="Yan W."/>
            <person name="Fan B."/>
            <person name="Jiang Y."/>
            <person name="Adhikari A."/>
            <person name="Zheng C.-J."/>
            <person name="Schuster L."/>
            <person name="Cowan T.M."/>
            <person name="Smanski M.J."/>
            <person name="Chevrette M.G."/>
            <person name="De Carvalho L.P.S."/>
            <person name="Shen B."/>
        </authorList>
    </citation>
    <scope>NUCLEOTIDE SEQUENCE [LARGE SCALE GENOMIC DNA]</scope>
    <source>
        <strain evidence="4 5">NPDC048946</strain>
    </source>
</reference>
<evidence type="ECO:0000256" key="2">
    <source>
        <dbReference type="SAM" id="MobiDB-lite"/>
    </source>
</evidence>
<dbReference type="InterPro" id="IPR052019">
    <property type="entry name" value="F420H2_bilvrd_red/Heme_oxyg"/>
</dbReference>
<feature type="domain" description="Pyridoxamine 5'-phosphate oxidase N-terminal" evidence="3">
    <location>
        <begin position="8"/>
        <end position="106"/>
    </location>
</feature>
<evidence type="ECO:0000259" key="3">
    <source>
        <dbReference type="Pfam" id="PF01243"/>
    </source>
</evidence>
<dbReference type="RefSeq" id="WP_358361088.1">
    <property type="nucleotide sequence ID" value="NZ_JBEZFP010000112.1"/>
</dbReference>
<evidence type="ECO:0000313" key="4">
    <source>
        <dbReference type="EMBL" id="MEU8138159.1"/>
    </source>
</evidence>
<evidence type="ECO:0000256" key="1">
    <source>
        <dbReference type="ARBA" id="ARBA00023002"/>
    </source>
</evidence>
<dbReference type="EC" id="1.-.-.-" evidence="4"/>
<dbReference type="NCBIfam" id="TIGR04023">
    <property type="entry name" value="PPOX_MSMEG_5819"/>
    <property type="match status" value="1"/>
</dbReference>
<dbReference type="Pfam" id="PF01243">
    <property type="entry name" value="PNPOx_N"/>
    <property type="match status" value="1"/>
</dbReference>
<feature type="region of interest" description="Disordered" evidence="2">
    <location>
        <begin position="122"/>
        <end position="145"/>
    </location>
</feature>
<dbReference type="Proteomes" id="UP001551482">
    <property type="component" value="Unassembled WGS sequence"/>
</dbReference>
<evidence type="ECO:0000313" key="5">
    <source>
        <dbReference type="Proteomes" id="UP001551482"/>
    </source>
</evidence>
<keyword evidence="5" id="KW-1185">Reference proteome</keyword>